<organism evidence="7 8">
    <name type="scientific">Amycolatopsis orientalis</name>
    <name type="common">Nocardia orientalis</name>
    <dbReference type="NCBI Taxonomy" id="31958"/>
    <lineage>
        <taxon>Bacteria</taxon>
        <taxon>Bacillati</taxon>
        <taxon>Actinomycetota</taxon>
        <taxon>Actinomycetes</taxon>
        <taxon>Pseudonocardiales</taxon>
        <taxon>Pseudonocardiaceae</taxon>
        <taxon>Amycolatopsis</taxon>
    </lineage>
</organism>
<dbReference type="InterPro" id="IPR001173">
    <property type="entry name" value="Glyco_trans_2-like"/>
</dbReference>
<dbReference type="EMBL" id="CP016174">
    <property type="protein sequence ID" value="ANN17138.1"/>
    <property type="molecule type" value="Genomic_DNA"/>
</dbReference>
<dbReference type="InterPro" id="IPR029044">
    <property type="entry name" value="Nucleotide-diphossugar_trans"/>
</dbReference>
<comment type="pathway">
    <text evidence="1">Cell wall biogenesis; cell wall polysaccharide biosynthesis.</text>
</comment>
<name>A0A193BY93_AMYOR</name>
<comment type="similarity">
    <text evidence="2">Belongs to the glycosyltransferase 2 family.</text>
</comment>
<dbReference type="RefSeq" id="WP_065912856.1">
    <property type="nucleotide sequence ID" value="NZ_CP016174.1"/>
</dbReference>
<dbReference type="Pfam" id="PF00535">
    <property type="entry name" value="Glycos_transf_2"/>
    <property type="match status" value="1"/>
</dbReference>
<dbReference type="STRING" id="31958.SD37_16810"/>
<evidence type="ECO:0000259" key="5">
    <source>
        <dbReference type="Pfam" id="PF00535"/>
    </source>
</evidence>
<proteinExistence type="inferred from homology"/>
<keyword evidence="4" id="KW-0808">Transferase</keyword>
<evidence type="ECO:0000256" key="4">
    <source>
        <dbReference type="ARBA" id="ARBA00022679"/>
    </source>
</evidence>
<dbReference type="AlphaFoldDB" id="A0A193BY93"/>
<keyword evidence="8" id="KW-1185">Reference proteome</keyword>
<evidence type="ECO:0000256" key="1">
    <source>
        <dbReference type="ARBA" id="ARBA00004776"/>
    </source>
</evidence>
<feature type="domain" description="Glycosyltransferase 2-like" evidence="5">
    <location>
        <begin position="5"/>
        <end position="117"/>
    </location>
</feature>
<dbReference type="Proteomes" id="UP000093695">
    <property type="component" value="Chromosome"/>
</dbReference>
<sequence>MTGLSVVIPTRDKPASLRATLACLAVSPLAADEDRVEIRVVDDGEDDGRAVAEVVGRFESRLNVRRIKGPRRGRAAVRNLGAEDTGHARLLFLDDDILTAEGFLAAHLALADDPGFAHGPLREFPGARRWLEAHADDEDGELAREAARVLGGGERLMRGSLEAAILAVDSGRAAVGVPWLASVGANLAVPRTVFDRVGGFDEGFGTHWGCEDLELGVRLCDAGCAPVVAHDAAGVHLTHARPDRWKQHDITLTRFRDLHDRADVRALPELLGEAGSAGRYFARLDRED</sequence>
<gene>
    <name evidence="7" type="ORF">SD37_16810</name>
</gene>
<evidence type="ECO:0000256" key="3">
    <source>
        <dbReference type="ARBA" id="ARBA00022676"/>
    </source>
</evidence>
<evidence type="ECO:0000313" key="8">
    <source>
        <dbReference type="Proteomes" id="UP000093695"/>
    </source>
</evidence>
<evidence type="ECO:0008006" key="9">
    <source>
        <dbReference type="Google" id="ProtNLM"/>
    </source>
</evidence>
<dbReference type="Gene3D" id="3.90.550.10">
    <property type="entry name" value="Spore Coat Polysaccharide Biosynthesis Protein SpsA, Chain A"/>
    <property type="match status" value="1"/>
</dbReference>
<reference evidence="7 8" key="1">
    <citation type="journal article" date="2015" name="Genome Announc.">
        <title>Draft Genome Sequence of Norvancomycin-Producing Strain Amycolatopsis orientalis CPCC200066.</title>
        <authorList>
            <person name="Lei X."/>
            <person name="Yuan F."/>
            <person name="Shi Y."/>
            <person name="Li X."/>
            <person name="Wang L."/>
            <person name="Hong B."/>
        </authorList>
    </citation>
    <scope>NUCLEOTIDE SEQUENCE [LARGE SCALE GENOMIC DNA]</scope>
    <source>
        <strain evidence="7 8">B-37</strain>
    </source>
</reference>
<dbReference type="KEGG" id="aori:SD37_16810"/>
<evidence type="ECO:0000313" key="7">
    <source>
        <dbReference type="EMBL" id="ANN17138.1"/>
    </source>
</evidence>
<feature type="domain" description="Galactosyltransferase C-terminal" evidence="6">
    <location>
        <begin position="182"/>
        <end position="225"/>
    </location>
</feature>
<evidence type="ECO:0000256" key="2">
    <source>
        <dbReference type="ARBA" id="ARBA00006739"/>
    </source>
</evidence>
<dbReference type="InterPro" id="IPR027791">
    <property type="entry name" value="Galactosyl_T_C"/>
</dbReference>
<protein>
    <recommendedName>
        <fullName evidence="9">Glycosyltransferase</fullName>
    </recommendedName>
</protein>
<dbReference type="SUPFAM" id="SSF53448">
    <property type="entry name" value="Nucleotide-diphospho-sugar transferases"/>
    <property type="match status" value="1"/>
</dbReference>
<accession>A0A193BY93</accession>
<dbReference type="GO" id="GO:0016757">
    <property type="term" value="F:glycosyltransferase activity"/>
    <property type="evidence" value="ECO:0007669"/>
    <property type="project" value="UniProtKB-KW"/>
</dbReference>
<keyword evidence="3" id="KW-0328">Glycosyltransferase</keyword>
<evidence type="ECO:0000259" key="6">
    <source>
        <dbReference type="Pfam" id="PF02709"/>
    </source>
</evidence>
<dbReference type="PANTHER" id="PTHR43179">
    <property type="entry name" value="RHAMNOSYLTRANSFERASE WBBL"/>
    <property type="match status" value="1"/>
</dbReference>
<dbReference type="Pfam" id="PF02709">
    <property type="entry name" value="Glyco_transf_7C"/>
    <property type="match status" value="1"/>
</dbReference>
<dbReference type="PANTHER" id="PTHR43179:SF12">
    <property type="entry name" value="GALACTOFURANOSYLTRANSFERASE GLFT2"/>
    <property type="match status" value="1"/>
</dbReference>